<sequence length="32" mass="3614">MITYAMHCGINTLHLSSLNSIGVHWLTFTSKH</sequence>
<proteinExistence type="predicted"/>
<evidence type="ECO:0000313" key="1">
    <source>
        <dbReference type="EMBL" id="MBX11727.1"/>
    </source>
</evidence>
<protein>
    <submittedName>
        <fullName evidence="1">Uncharacterized protein</fullName>
    </submittedName>
</protein>
<dbReference type="EMBL" id="GGEC01031243">
    <property type="protein sequence ID" value="MBX11727.1"/>
    <property type="molecule type" value="Transcribed_RNA"/>
</dbReference>
<name>A0A2P2L174_RHIMU</name>
<reference evidence="1" key="1">
    <citation type="submission" date="2018-02" db="EMBL/GenBank/DDBJ databases">
        <title>Rhizophora mucronata_Transcriptome.</title>
        <authorList>
            <person name="Meera S.P."/>
            <person name="Sreeshan A."/>
            <person name="Augustine A."/>
        </authorList>
    </citation>
    <scope>NUCLEOTIDE SEQUENCE</scope>
    <source>
        <tissue evidence="1">Leaf</tissue>
    </source>
</reference>
<organism evidence="1">
    <name type="scientific">Rhizophora mucronata</name>
    <name type="common">Asiatic mangrove</name>
    <dbReference type="NCBI Taxonomy" id="61149"/>
    <lineage>
        <taxon>Eukaryota</taxon>
        <taxon>Viridiplantae</taxon>
        <taxon>Streptophyta</taxon>
        <taxon>Embryophyta</taxon>
        <taxon>Tracheophyta</taxon>
        <taxon>Spermatophyta</taxon>
        <taxon>Magnoliopsida</taxon>
        <taxon>eudicotyledons</taxon>
        <taxon>Gunneridae</taxon>
        <taxon>Pentapetalae</taxon>
        <taxon>rosids</taxon>
        <taxon>fabids</taxon>
        <taxon>Malpighiales</taxon>
        <taxon>Rhizophoraceae</taxon>
        <taxon>Rhizophora</taxon>
    </lineage>
</organism>
<dbReference type="AlphaFoldDB" id="A0A2P2L174"/>
<accession>A0A2P2L174</accession>